<reference evidence="2" key="1">
    <citation type="journal article" date="2018" name="BMC Genomics">
        <title>Genomic insights into host adaptation between the wheat stripe rust pathogen (Puccinia striiformis f. sp. tritici) and the barley stripe rust pathogen (Puccinia striiformis f. sp. hordei).</title>
        <authorList>
            <person name="Xia C."/>
            <person name="Wang M."/>
            <person name="Yin C."/>
            <person name="Cornejo O.E."/>
            <person name="Hulbert S.H."/>
            <person name="Chen X."/>
        </authorList>
    </citation>
    <scope>NUCLEOTIDE SEQUENCE [LARGE SCALE GENOMIC DNA]</scope>
    <source>
        <strain evidence="2">93-210</strain>
    </source>
</reference>
<evidence type="ECO:0000313" key="2">
    <source>
        <dbReference type="Proteomes" id="UP001060170"/>
    </source>
</evidence>
<proteinExistence type="predicted"/>
<name>A0ACC0ER36_9BASI</name>
<protein>
    <submittedName>
        <fullName evidence="1">Uncharacterized protein</fullName>
    </submittedName>
</protein>
<dbReference type="EMBL" id="CM045867">
    <property type="protein sequence ID" value="KAI7958794.1"/>
    <property type="molecule type" value="Genomic_DNA"/>
</dbReference>
<comment type="caution">
    <text evidence="1">The sequence shown here is derived from an EMBL/GenBank/DDBJ whole genome shotgun (WGS) entry which is preliminary data.</text>
</comment>
<evidence type="ECO:0000313" key="1">
    <source>
        <dbReference type="EMBL" id="KAI7958794.1"/>
    </source>
</evidence>
<sequence>MGPSAASTTNLQQDFQLDSTFNIDFPSHSVAPNPNNQTCVFHTT</sequence>
<gene>
    <name evidence="1" type="ORF">MJO28_002585</name>
</gene>
<reference evidence="2" key="2">
    <citation type="journal article" date="2018" name="Mol. Plant Microbe Interact.">
        <title>Genome sequence resources for the wheat stripe rust pathogen (Puccinia striiformis f. sp. tritici) and the barley stripe rust pathogen (Puccinia striiformis f. sp. hordei).</title>
        <authorList>
            <person name="Xia C."/>
            <person name="Wang M."/>
            <person name="Yin C."/>
            <person name="Cornejo O.E."/>
            <person name="Hulbert S.H."/>
            <person name="Chen X."/>
        </authorList>
    </citation>
    <scope>NUCLEOTIDE SEQUENCE [LARGE SCALE GENOMIC DNA]</scope>
    <source>
        <strain evidence="2">93-210</strain>
    </source>
</reference>
<reference evidence="1 2" key="3">
    <citation type="journal article" date="2022" name="Microbiol. Spectr.">
        <title>Folding features and dynamics of 3D genome architecture in plant fungal pathogens.</title>
        <authorList>
            <person name="Xia C."/>
        </authorList>
    </citation>
    <scope>NUCLEOTIDE SEQUENCE [LARGE SCALE GENOMIC DNA]</scope>
    <source>
        <strain evidence="1 2">93-210</strain>
    </source>
</reference>
<accession>A0ACC0ER36</accession>
<keyword evidence="2" id="KW-1185">Reference proteome</keyword>
<organism evidence="1 2">
    <name type="scientific">Puccinia striiformis f. sp. tritici</name>
    <dbReference type="NCBI Taxonomy" id="168172"/>
    <lineage>
        <taxon>Eukaryota</taxon>
        <taxon>Fungi</taxon>
        <taxon>Dikarya</taxon>
        <taxon>Basidiomycota</taxon>
        <taxon>Pucciniomycotina</taxon>
        <taxon>Pucciniomycetes</taxon>
        <taxon>Pucciniales</taxon>
        <taxon>Pucciniaceae</taxon>
        <taxon>Puccinia</taxon>
    </lineage>
</organism>
<dbReference type="Proteomes" id="UP001060170">
    <property type="component" value="Chromosome 3"/>
</dbReference>